<evidence type="ECO:0000313" key="4">
    <source>
        <dbReference type="EMBL" id="KAH7235470.1"/>
    </source>
</evidence>
<sequence length="175" mass="20137">MHLGPDDTYRRTDTTEGKVSRVAGSSHTRLHSLNPVHDRTTMQAQQLSQKTVNHYPRSSNTDIWVPPSMGKAEPSSSKEVRGMGKSCRFCGYIPQCDTRLFGDYMAKHMKSLHQETQQIHPCPYPGCTSQFSRLDNMRKHQRMMFHDVEVEGLGMQKRQRIEYSDVLTRVAVLRQ</sequence>
<keyword evidence="1" id="KW-0862">Zinc</keyword>
<accession>A0A8K0RLH6</accession>
<feature type="region of interest" description="Disordered" evidence="2">
    <location>
        <begin position="1"/>
        <end position="37"/>
    </location>
</feature>
<feature type="compositionally biased region" description="Basic and acidic residues" evidence="2">
    <location>
        <begin position="1"/>
        <end position="19"/>
    </location>
</feature>
<dbReference type="EMBL" id="JAGPXF010000007">
    <property type="protein sequence ID" value="KAH7235470.1"/>
    <property type="molecule type" value="Genomic_DNA"/>
</dbReference>
<dbReference type="Gene3D" id="3.30.160.60">
    <property type="entry name" value="Classic Zinc Finger"/>
    <property type="match status" value="1"/>
</dbReference>
<gene>
    <name evidence="4" type="ORF">BKA59DRAFT_278229</name>
</gene>
<evidence type="ECO:0000259" key="3">
    <source>
        <dbReference type="PROSITE" id="PS50157"/>
    </source>
</evidence>
<feature type="compositionally biased region" description="Polar residues" evidence="2">
    <location>
        <begin position="49"/>
        <end position="62"/>
    </location>
</feature>
<protein>
    <recommendedName>
        <fullName evidence="3">C2H2-type domain-containing protein</fullName>
    </recommendedName>
</protein>
<keyword evidence="5" id="KW-1185">Reference proteome</keyword>
<keyword evidence="1" id="KW-0863">Zinc-finger</keyword>
<keyword evidence="1" id="KW-0479">Metal-binding</keyword>
<comment type="caution">
    <text evidence="4">The sequence shown here is derived from an EMBL/GenBank/DDBJ whole genome shotgun (WGS) entry which is preliminary data.</text>
</comment>
<dbReference type="PROSITE" id="PS00028">
    <property type="entry name" value="ZINC_FINGER_C2H2_1"/>
    <property type="match status" value="1"/>
</dbReference>
<organism evidence="4 5">
    <name type="scientific">Fusarium tricinctum</name>
    <dbReference type="NCBI Taxonomy" id="61284"/>
    <lineage>
        <taxon>Eukaryota</taxon>
        <taxon>Fungi</taxon>
        <taxon>Dikarya</taxon>
        <taxon>Ascomycota</taxon>
        <taxon>Pezizomycotina</taxon>
        <taxon>Sordariomycetes</taxon>
        <taxon>Hypocreomycetidae</taxon>
        <taxon>Hypocreales</taxon>
        <taxon>Nectriaceae</taxon>
        <taxon>Fusarium</taxon>
        <taxon>Fusarium tricinctum species complex</taxon>
    </lineage>
</organism>
<dbReference type="OrthoDB" id="5560627at2759"/>
<dbReference type="PROSITE" id="PS50157">
    <property type="entry name" value="ZINC_FINGER_C2H2_2"/>
    <property type="match status" value="1"/>
</dbReference>
<dbReference type="AlphaFoldDB" id="A0A8K0RLH6"/>
<feature type="domain" description="C2H2-type" evidence="3">
    <location>
        <begin position="120"/>
        <end position="151"/>
    </location>
</feature>
<dbReference type="GO" id="GO:0008270">
    <property type="term" value="F:zinc ion binding"/>
    <property type="evidence" value="ECO:0007669"/>
    <property type="project" value="UniProtKB-KW"/>
</dbReference>
<evidence type="ECO:0000256" key="2">
    <source>
        <dbReference type="SAM" id="MobiDB-lite"/>
    </source>
</evidence>
<feature type="region of interest" description="Disordered" evidence="2">
    <location>
        <begin position="49"/>
        <end position="80"/>
    </location>
</feature>
<dbReference type="InterPro" id="IPR013087">
    <property type="entry name" value="Znf_C2H2_type"/>
</dbReference>
<evidence type="ECO:0000313" key="5">
    <source>
        <dbReference type="Proteomes" id="UP000813427"/>
    </source>
</evidence>
<evidence type="ECO:0000256" key="1">
    <source>
        <dbReference type="PROSITE-ProRule" id="PRU00042"/>
    </source>
</evidence>
<name>A0A8K0RLH6_9HYPO</name>
<dbReference type="Proteomes" id="UP000813427">
    <property type="component" value="Unassembled WGS sequence"/>
</dbReference>
<reference evidence="4" key="1">
    <citation type="journal article" date="2021" name="Nat. Commun.">
        <title>Genetic determinants of endophytism in the Arabidopsis root mycobiome.</title>
        <authorList>
            <person name="Mesny F."/>
            <person name="Miyauchi S."/>
            <person name="Thiergart T."/>
            <person name="Pickel B."/>
            <person name="Atanasova L."/>
            <person name="Karlsson M."/>
            <person name="Huettel B."/>
            <person name="Barry K.W."/>
            <person name="Haridas S."/>
            <person name="Chen C."/>
            <person name="Bauer D."/>
            <person name="Andreopoulos W."/>
            <person name="Pangilinan J."/>
            <person name="LaButti K."/>
            <person name="Riley R."/>
            <person name="Lipzen A."/>
            <person name="Clum A."/>
            <person name="Drula E."/>
            <person name="Henrissat B."/>
            <person name="Kohler A."/>
            <person name="Grigoriev I.V."/>
            <person name="Martin F.M."/>
            <person name="Hacquard S."/>
        </authorList>
    </citation>
    <scope>NUCLEOTIDE SEQUENCE</scope>
    <source>
        <strain evidence="4">MPI-SDFR-AT-0068</strain>
    </source>
</reference>
<proteinExistence type="predicted"/>